<evidence type="ECO:0000313" key="2">
    <source>
        <dbReference type="EMBL" id="EQB40673.1"/>
    </source>
</evidence>
<reference evidence="2 3" key="1">
    <citation type="submission" date="2013-07" db="EMBL/GenBank/DDBJ databases">
        <title>Sulfurimonas hongkongensis AST-10 Genome Sequencing.</title>
        <authorList>
            <person name="Cai L."/>
            <person name="Zhang T."/>
        </authorList>
    </citation>
    <scope>NUCLEOTIDE SEQUENCE [LARGE SCALE GENOMIC DNA]</scope>
    <source>
        <strain evidence="2 3">AST-10</strain>
    </source>
</reference>
<sequence length="198" mass="22196">MSLKNDINMVREELNSEEKFFEKAVITEKFVKKYKKFLIGGLVAIVVVVAANIAYDINRESEIKEVNKALAILNEDAENSEALRTIKQISPDLYDAWTYSNAVVKKDMLSMKGLTDSSSMMVADLASYEVAQDAKDAKLLDEYASKKDAVYRDLALVQSAIIYMSKSEIQKAHERLAQISSESALRNIANALMHYGVK</sequence>
<gene>
    <name evidence="2" type="ORF">M947_00040</name>
</gene>
<comment type="caution">
    <text evidence="2">The sequence shown here is derived from an EMBL/GenBank/DDBJ whole genome shotgun (WGS) entry which is preliminary data.</text>
</comment>
<dbReference type="RefSeq" id="WP_021286294.1">
    <property type="nucleotide sequence ID" value="NZ_AUPZ01000001.1"/>
</dbReference>
<evidence type="ECO:0000313" key="3">
    <source>
        <dbReference type="Proteomes" id="UP000015520"/>
    </source>
</evidence>
<keyword evidence="1" id="KW-1133">Transmembrane helix</keyword>
<dbReference type="AlphaFoldDB" id="T0L472"/>
<evidence type="ECO:0008006" key="4">
    <source>
        <dbReference type="Google" id="ProtNLM"/>
    </source>
</evidence>
<keyword evidence="1" id="KW-0812">Transmembrane</keyword>
<dbReference type="OrthoDB" id="5334020at2"/>
<dbReference type="EMBL" id="AUPZ01000001">
    <property type="protein sequence ID" value="EQB40673.1"/>
    <property type="molecule type" value="Genomic_DNA"/>
</dbReference>
<dbReference type="Proteomes" id="UP000015520">
    <property type="component" value="Unassembled WGS sequence"/>
</dbReference>
<feature type="transmembrane region" description="Helical" evidence="1">
    <location>
        <begin position="37"/>
        <end position="55"/>
    </location>
</feature>
<keyword evidence="3" id="KW-1185">Reference proteome</keyword>
<protein>
    <recommendedName>
        <fullName evidence="4">Tetratricopeptide repeat-like domain-containing protein</fullName>
    </recommendedName>
</protein>
<evidence type="ECO:0000256" key="1">
    <source>
        <dbReference type="SAM" id="Phobius"/>
    </source>
</evidence>
<proteinExistence type="predicted"/>
<accession>T0L472</accession>
<dbReference type="eggNOG" id="COG4649">
    <property type="taxonomic scope" value="Bacteria"/>
</dbReference>
<keyword evidence="1" id="KW-0472">Membrane</keyword>
<dbReference type="STRING" id="1172190.M947_00040"/>
<dbReference type="PATRIC" id="fig|1172190.3.peg.7"/>
<name>T0L472_9BACT</name>
<organism evidence="2 3">
    <name type="scientific">Sulfurimonas hongkongensis</name>
    <dbReference type="NCBI Taxonomy" id="1172190"/>
    <lineage>
        <taxon>Bacteria</taxon>
        <taxon>Pseudomonadati</taxon>
        <taxon>Campylobacterota</taxon>
        <taxon>Epsilonproteobacteria</taxon>
        <taxon>Campylobacterales</taxon>
        <taxon>Sulfurimonadaceae</taxon>
        <taxon>Sulfurimonas</taxon>
    </lineage>
</organism>